<dbReference type="Gene3D" id="1.20.5.340">
    <property type="match status" value="1"/>
</dbReference>
<dbReference type="Gene3D" id="3.30.70.1820">
    <property type="entry name" value="L1 transposable element, RRM domain"/>
    <property type="match status" value="1"/>
</dbReference>
<proteinExistence type="predicted"/>
<sequence>MSASNGSKKRKNKNKNKNLSGESVNKLQVTSAQFYSPIPRISSMSVDNTYSLPAPQLINPINQSTPLGHNYGVQPQGQMHGFVNGTFISPTTQGLPVDFNSKFDVISRKLDGVTEQLRKLDLMDQRLTNLEVATKSIQSDITGLKGNMSEMDKSFSFLNDQFEKNKEELHGLRDTVKNLTNESQTLSDANITLQSEVDALKERHIDLQARSMRDNLIFSGIDEPVPMQDRGGTANREDTEATLKTFLKDVMGLEDMEFHRVHRMGSHTPGRPRQIVAKFVLFKDREKVRQMAKEKLVNTRFGINEQFPREINDKRKILYPTFKAAKRQGKSARFVRDRLYVDGRQVFADGAERTEGHNGRGENRSVPRGQDGSRRGTERRH</sequence>
<dbReference type="Proteomes" id="UP001186944">
    <property type="component" value="Unassembled WGS sequence"/>
</dbReference>
<dbReference type="EMBL" id="VSWD01000002">
    <property type="protein sequence ID" value="KAK3107507.1"/>
    <property type="molecule type" value="Genomic_DNA"/>
</dbReference>
<organism evidence="4 5">
    <name type="scientific">Pinctada imbricata</name>
    <name type="common">Atlantic pearl-oyster</name>
    <name type="synonym">Pinctada martensii</name>
    <dbReference type="NCBI Taxonomy" id="66713"/>
    <lineage>
        <taxon>Eukaryota</taxon>
        <taxon>Metazoa</taxon>
        <taxon>Spiralia</taxon>
        <taxon>Lophotrochozoa</taxon>
        <taxon>Mollusca</taxon>
        <taxon>Bivalvia</taxon>
        <taxon>Autobranchia</taxon>
        <taxon>Pteriomorphia</taxon>
        <taxon>Pterioida</taxon>
        <taxon>Pterioidea</taxon>
        <taxon>Pteriidae</taxon>
        <taxon>Pinctada</taxon>
    </lineage>
</organism>
<gene>
    <name evidence="3" type="ORF">FSP39_007614</name>
    <name evidence="4" type="ORF">FSP39_016122</name>
</gene>
<reference evidence="4" key="1">
    <citation type="submission" date="2019-08" db="EMBL/GenBank/DDBJ databases">
        <title>The improved chromosome-level genome for the pearl oyster Pinctada fucata martensii using PacBio sequencing and Hi-C.</title>
        <authorList>
            <person name="Zheng Z."/>
        </authorList>
    </citation>
    <scope>NUCLEOTIDE SEQUENCE</scope>
    <source>
        <strain evidence="4">ZZ-2019</strain>
        <tissue evidence="4">Adductor muscle</tissue>
    </source>
</reference>
<evidence type="ECO:0000313" key="4">
    <source>
        <dbReference type="EMBL" id="KAK3107507.1"/>
    </source>
</evidence>
<dbReference type="PANTHER" id="PTHR11505">
    <property type="entry name" value="L1 TRANSPOSABLE ELEMENT-RELATED"/>
    <property type="match status" value="1"/>
</dbReference>
<feature type="region of interest" description="Disordered" evidence="2">
    <location>
        <begin position="347"/>
        <end position="381"/>
    </location>
</feature>
<keyword evidence="5" id="KW-1185">Reference proteome</keyword>
<evidence type="ECO:0000313" key="5">
    <source>
        <dbReference type="Proteomes" id="UP001186944"/>
    </source>
</evidence>
<evidence type="ECO:0000256" key="2">
    <source>
        <dbReference type="SAM" id="MobiDB-lite"/>
    </source>
</evidence>
<dbReference type="EMBL" id="VSWD01000004">
    <property type="protein sequence ID" value="KAK3104681.1"/>
    <property type="molecule type" value="Genomic_DNA"/>
</dbReference>
<feature type="region of interest" description="Disordered" evidence="2">
    <location>
        <begin position="1"/>
        <end position="23"/>
    </location>
</feature>
<keyword evidence="1" id="KW-0175">Coiled coil</keyword>
<comment type="caution">
    <text evidence="4">The sequence shown here is derived from an EMBL/GenBank/DDBJ whole genome shotgun (WGS) entry which is preliminary data.</text>
</comment>
<evidence type="ECO:0000313" key="3">
    <source>
        <dbReference type="EMBL" id="KAK3104681.1"/>
    </source>
</evidence>
<evidence type="ECO:0000256" key="1">
    <source>
        <dbReference type="SAM" id="Coils"/>
    </source>
</evidence>
<feature type="compositionally biased region" description="Basic and acidic residues" evidence="2">
    <location>
        <begin position="350"/>
        <end position="381"/>
    </location>
</feature>
<feature type="coiled-coil region" evidence="1">
    <location>
        <begin position="162"/>
        <end position="210"/>
    </location>
</feature>
<dbReference type="AlphaFoldDB" id="A0AA89C5Y2"/>
<protein>
    <submittedName>
        <fullName evidence="4">Uncharacterized protein</fullName>
    </submittedName>
</protein>
<dbReference type="InterPro" id="IPR004244">
    <property type="entry name" value="Transposase_22"/>
</dbReference>
<name>A0AA89C5Y2_PINIB</name>
<accession>A0AA89C5Y2</accession>
<feature type="compositionally biased region" description="Basic residues" evidence="2">
    <location>
        <begin position="7"/>
        <end position="16"/>
    </location>
</feature>